<dbReference type="RefSeq" id="WP_014203857.1">
    <property type="nucleotide sequence ID" value="NC_016599.1"/>
</dbReference>
<evidence type="ECO:0000313" key="2">
    <source>
        <dbReference type="Proteomes" id="UP000005631"/>
    </source>
</evidence>
<protein>
    <submittedName>
        <fullName evidence="1">Uncharacterized protein</fullName>
    </submittedName>
</protein>
<evidence type="ECO:0000313" key="1">
    <source>
        <dbReference type="EMBL" id="AEV34510.1"/>
    </source>
</evidence>
<proteinExistence type="predicted"/>
<name>G8R7A3_OWEHD</name>
<dbReference type="AlphaFoldDB" id="G8R7A3"/>
<accession>G8R7A3</accession>
<dbReference type="KEGG" id="oho:Oweho_3562"/>
<organism evidence="1 2">
    <name type="scientific">Owenweeksia hongkongensis (strain DSM 17368 / CIP 108786 / JCM 12287 / NRRL B-23963 / UST20020801)</name>
    <dbReference type="NCBI Taxonomy" id="926562"/>
    <lineage>
        <taxon>Bacteria</taxon>
        <taxon>Pseudomonadati</taxon>
        <taxon>Bacteroidota</taxon>
        <taxon>Flavobacteriia</taxon>
        <taxon>Flavobacteriales</taxon>
        <taxon>Owenweeksiaceae</taxon>
        <taxon>Owenweeksia</taxon>
    </lineage>
</organism>
<dbReference type="eggNOG" id="ENOG5032MYA">
    <property type="taxonomic scope" value="Bacteria"/>
</dbReference>
<gene>
    <name evidence="1" type="ordered locus">Oweho_3562</name>
</gene>
<dbReference type="HOGENOM" id="CLU_622216_0_0_10"/>
<dbReference type="Proteomes" id="UP000005631">
    <property type="component" value="Chromosome"/>
</dbReference>
<keyword evidence="2" id="KW-1185">Reference proteome</keyword>
<sequence length="443" mass="51689">MNKHLNIYKPFNLNQNQEYIENNLSRALVLCLQNDQWLLERFISEVLEEQDYDQSFQLFNSDDSLSIDIQVSINDLSQSEFDTVYAVSLTEELCFLESFHERTAGNKSQSQVTDIIVQINGSILIIVEVKTDKSKCEQQLYNQINQLFQSEVELIREKVKTKALSWSDITKSTNHYFNLTRGAGYRSPFVKDFLKLVQLHKTHWLPIKPLSVLTNNAVNDKARLMRLEAALQSCESENIELLNYNDRKGLNLNLSWASELLFWFERDPNNNINLVISMWPGNTKSQGWTLYKPKNMKWSEKESIEIAGINYPLKKHSHIKFTSFQRFFASIDFSEEQVQGGTVICNQQNFKKYSGRKKRESWNDLESFFNSSFVSSFDWKAQCHWKDKMLYSGKSQFDVSFGFRCYIQVPYQDLQGIDLTTDNGTGFNRFVLDAFKAFNSINE</sequence>
<dbReference type="OrthoDB" id="7053885at2"/>
<reference evidence="1 2" key="1">
    <citation type="journal article" date="2012" name="Stand. Genomic Sci.">
        <title>Genome sequence of the orange-pigmented seawater bacterium Owenweeksia hongkongensis type strain (UST20020801(T)).</title>
        <authorList>
            <person name="Riedel T."/>
            <person name="Held B."/>
            <person name="Nolan M."/>
            <person name="Lucas S."/>
            <person name="Lapidus A."/>
            <person name="Tice H."/>
            <person name="Del Rio T.G."/>
            <person name="Cheng J.F."/>
            <person name="Han C."/>
            <person name="Tapia R."/>
            <person name="Goodwin L.A."/>
            <person name="Pitluck S."/>
            <person name="Liolios K."/>
            <person name="Mavromatis K."/>
            <person name="Pagani I."/>
            <person name="Ivanova N."/>
            <person name="Mikhailova N."/>
            <person name="Pati A."/>
            <person name="Chen A."/>
            <person name="Palaniappan K."/>
            <person name="Rohde M."/>
            <person name="Tindall B.J."/>
            <person name="Detter J.C."/>
            <person name="Goker M."/>
            <person name="Woyke T."/>
            <person name="Bristow J."/>
            <person name="Eisen J.A."/>
            <person name="Markowitz V."/>
            <person name="Hugenholtz P."/>
            <person name="Klenk H.P."/>
            <person name="Kyrpides N.C."/>
        </authorList>
    </citation>
    <scope>NUCLEOTIDE SEQUENCE</scope>
    <source>
        <strain evidence="2">DSM 17368 / JCM 12287 / NRRL B-23963</strain>
    </source>
</reference>
<dbReference type="STRING" id="926562.Oweho_3562"/>
<dbReference type="EMBL" id="CP003156">
    <property type="protein sequence ID" value="AEV34510.1"/>
    <property type="molecule type" value="Genomic_DNA"/>
</dbReference>